<reference evidence="2 3" key="1">
    <citation type="journal article" date="2019" name="Nat. Med.">
        <title>A library of human gut bacterial isolates paired with longitudinal multiomics data enables mechanistic microbiome research.</title>
        <authorList>
            <person name="Poyet M."/>
            <person name="Groussin M."/>
            <person name="Gibbons S.M."/>
            <person name="Avila-Pacheco J."/>
            <person name="Jiang X."/>
            <person name="Kearney S.M."/>
            <person name="Perrotta A.R."/>
            <person name="Berdy B."/>
            <person name="Zhao S."/>
            <person name="Lieberman T.D."/>
            <person name="Swanson P.K."/>
            <person name="Smith M."/>
            <person name="Roesemann S."/>
            <person name="Alexander J.E."/>
            <person name="Rich S.A."/>
            <person name="Livny J."/>
            <person name="Vlamakis H."/>
            <person name="Clish C."/>
            <person name="Bullock K."/>
            <person name="Deik A."/>
            <person name="Scott J."/>
            <person name="Pierce K.A."/>
            <person name="Xavier R.J."/>
            <person name="Alm E.J."/>
        </authorList>
    </citation>
    <scope>NUCLEOTIDE SEQUENCE [LARGE SCALE GENOMIC DNA]</scope>
    <source>
        <strain evidence="2 3">BIOML-A58</strain>
    </source>
</reference>
<evidence type="ECO:0000256" key="1">
    <source>
        <dbReference type="SAM" id="MobiDB-lite"/>
    </source>
</evidence>
<evidence type="ECO:0000313" key="3">
    <source>
        <dbReference type="Proteomes" id="UP000434604"/>
    </source>
</evidence>
<evidence type="ECO:0000313" key="2">
    <source>
        <dbReference type="EMBL" id="KAB6147336.1"/>
    </source>
</evidence>
<protein>
    <submittedName>
        <fullName evidence="2">DUF3408 domain-containing protein</fullName>
    </submittedName>
</protein>
<feature type="region of interest" description="Disordered" evidence="1">
    <location>
        <begin position="17"/>
        <end position="63"/>
    </location>
</feature>
<dbReference type="AlphaFoldDB" id="A0A7J5PWD8"/>
<dbReference type="EMBL" id="WDED01000016">
    <property type="protein sequence ID" value="KAB6147336.1"/>
    <property type="molecule type" value="Genomic_DNA"/>
</dbReference>
<dbReference type="Pfam" id="PF11888">
    <property type="entry name" value="DUF3408"/>
    <property type="match status" value="1"/>
</dbReference>
<accession>A0A7J5PWD8</accession>
<dbReference type="Proteomes" id="UP000434604">
    <property type="component" value="Unassembled WGS sequence"/>
</dbReference>
<name>A0A7J5PWD8_9BACE</name>
<comment type="caution">
    <text evidence="2">The sequence shown here is derived from an EMBL/GenBank/DDBJ whole genome shotgun (WGS) entry which is preliminary data.</text>
</comment>
<organism evidence="2 3">
    <name type="scientific">Bacteroides xylanisolvens</name>
    <dbReference type="NCBI Taxonomy" id="371601"/>
    <lineage>
        <taxon>Bacteria</taxon>
        <taxon>Pseudomonadati</taxon>
        <taxon>Bacteroidota</taxon>
        <taxon>Bacteroidia</taxon>
        <taxon>Bacteroidales</taxon>
        <taxon>Bacteroidaceae</taxon>
        <taxon>Bacteroides</taxon>
    </lineage>
</organism>
<dbReference type="InterPro" id="IPR021823">
    <property type="entry name" value="DUF3408"/>
</dbReference>
<proteinExistence type="predicted"/>
<gene>
    <name evidence="2" type="ORF">GA398_11980</name>
</gene>
<dbReference type="RefSeq" id="WP_151934759.1">
    <property type="nucleotide sequence ID" value="NZ_JBCHGU010000012.1"/>
</dbReference>
<sequence>MKKREVFTVDEKRLKEIMAHETGADGSPKAAGTGKKAEETETVPAAGETGKCPASDLRGPVRKVPPISDRVARYRADYLSRRESVHRKQTYICYETYRRLARILPLLSEGMTVPAFLDNVLNAHLKQYEEELDEMVRLGTRNSF</sequence>